<dbReference type="PROSITE" id="PS00136">
    <property type="entry name" value="SUBTILASE_ASP"/>
    <property type="match status" value="1"/>
</dbReference>
<dbReference type="PROSITE" id="PS51892">
    <property type="entry name" value="SUBTILASE"/>
    <property type="match status" value="1"/>
</dbReference>
<proteinExistence type="inferred from homology"/>
<keyword evidence="2 5" id="KW-0645">Protease</keyword>
<name>A0ABV4GIE3_9BRAD</name>
<dbReference type="InterPro" id="IPR015500">
    <property type="entry name" value="Peptidase_S8_subtilisin-rel"/>
</dbReference>
<dbReference type="InterPro" id="IPR050131">
    <property type="entry name" value="Peptidase_S8_subtilisin-like"/>
</dbReference>
<dbReference type="Gene3D" id="3.40.50.200">
    <property type="entry name" value="Peptidase S8/S53 domain"/>
    <property type="match status" value="1"/>
</dbReference>
<accession>A0ABV4GIE3</accession>
<dbReference type="EMBL" id="JBGBZN010000002">
    <property type="protein sequence ID" value="MEY9471692.1"/>
    <property type="molecule type" value="Genomic_DNA"/>
</dbReference>
<feature type="active site" description="Charge relay system" evidence="5">
    <location>
        <position position="537"/>
    </location>
</feature>
<keyword evidence="8" id="KW-1185">Reference proteome</keyword>
<evidence type="ECO:0000259" key="6">
    <source>
        <dbReference type="Pfam" id="PF00082"/>
    </source>
</evidence>
<evidence type="ECO:0000256" key="1">
    <source>
        <dbReference type="ARBA" id="ARBA00011073"/>
    </source>
</evidence>
<feature type="domain" description="Peptidase S8/S53" evidence="6">
    <location>
        <begin position="260"/>
        <end position="579"/>
    </location>
</feature>
<feature type="active site" description="Charge relay system" evidence="5">
    <location>
        <position position="300"/>
    </location>
</feature>
<sequence length="779" mass="84438">MAAYDHLPLRRLEGDFERRVHGFGQAPARDPKQHGGQIKSDIEQVVSSHNDLPAVEGIDPSLILKVSIAGNIDEDEWRKLSLTVLSVNGDKSVVLFADDKSLQDFRNKVDAYQGEIPAGQKAPPYAGLIAAIESVALLSAADRIGPSLKATGISEPDDFVATETYLLDFELYYPPTKEEADLFLFRLKAAVSSGGTVLSTYSGYQMLIARVECSGAAVRTALELPEVAVVDFPPQPDLVAEDFTEIDAGDLTPGSPPPEDAVVIGIIDSGVNFGHPLLANTEAGAISMDPTWSATDAVGHGTSVASIAAFGDIAARVRAKNFDAQFRIASARVVDDLGRFPKQQSVPELMEKAIKQLNSNYGCRIFNISLGDTKKPYDGAKPEPWAATLDALARELDVLIIVSAGNRDDLATSYQDGIVAAYPQYLLSQASRIIDPAPAAIALSVGAIAQSNGLDDADEELAGVRPICGTDEPSPFTRTGPGIRGMIKPDLVDVGGNAVWDGPTAALVNGNQKEAAGIWTMHHKPIERLFRSRSGTSFAAPNIAYKSALLLTYFPDATANLLRSLLALSADIPRAVSLRPRGLTKKVAPMVCGYGAANAQNAATSDDGRVVLFTEDELQLDHFAVYEIPIPTEFQTTKGVREIRVALAFDPPVRHTRSDYLGVTMGWRLLRGTDEKSVFDRYRKWTKEEGKPPEFPPRFMCSSDIGSDLRERGTLQVGTYTGRTDISGYGDTYYVAVWCSRKWAPESIETQRFAVCVQLRHANVTTLYQTLRQPVRLRA</sequence>
<dbReference type="InterPro" id="IPR034074">
    <property type="entry name" value="Y4bN_pept_dom"/>
</dbReference>
<dbReference type="InterPro" id="IPR000209">
    <property type="entry name" value="Peptidase_S8/S53_dom"/>
</dbReference>
<evidence type="ECO:0000256" key="2">
    <source>
        <dbReference type="ARBA" id="ARBA00022670"/>
    </source>
</evidence>
<dbReference type="GO" id="GO:0006508">
    <property type="term" value="P:proteolysis"/>
    <property type="evidence" value="ECO:0007669"/>
    <property type="project" value="UniProtKB-KW"/>
</dbReference>
<dbReference type="PANTHER" id="PTHR43806">
    <property type="entry name" value="PEPTIDASE S8"/>
    <property type="match status" value="1"/>
</dbReference>
<dbReference type="RefSeq" id="WP_036045361.1">
    <property type="nucleotide sequence ID" value="NZ_JBGBYD010000002.1"/>
</dbReference>
<evidence type="ECO:0000313" key="8">
    <source>
        <dbReference type="Proteomes" id="UP001565474"/>
    </source>
</evidence>
<comment type="similarity">
    <text evidence="1 5">Belongs to the peptidase S8 family.</text>
</comment>
<dbReference type="InterPro" id="IPR023827">
    <property type="entry name" value="Peptidase_S8_Asp-AS"/>
</dbReference>
<organism evidence="7 8">
    <name type="scientific">Bradyrhizobium yuanmingense</name>
    <dbReference type="NCBI Taxonomy" id="108015"/>
    <lineage>
        <taxon>Bacteria</taxon>
        <taxon>Pseudomonadati</taxon>
        <taxon>Pseudomonadota</taxon>
        <taxon>Alphaproteobacteria</taxon>
        <taxon>Hyphomicrobiales</taxon>
        <taxon>Nitrobacteraceae</taxon>
        <taxon>Bradyrhizobium</taxon>
    </lineage>
</organism>
<dbReference type="PRINTS" id="PR00723">
    <property type="entry name" value="SUBTILISIN"/>
</dbReference>
<feature type="active site" description="Charge relay system" evidence="5">
    <location>
        <position position="268"/>
    </location>
</feature>
<comment type="caution">
    <text evidence="7">The sequence shown here is derived from an EMBL/GenBank/DDBJ whole genome shotgun (WGS) entry which is preliminary data.</text>
</comment>
<evidence type="ECO:0000256" key="5">
    <source>
        <dbReference type="PROSITE-ProRule" id="PRU01240"/>
    </source>
</evidence>
<dbReference type="GO" id="GO:0008233">
    <property type="term" value="F:peptidase activity"/>
    <property type="evidence" value="ECO:0007669"/>
    <property type="project" value="UniProtKB-KW"/>
</dbReference>
<dbReference type="PANTHER" id="PTHR43806:SF11">
    <property type="entry name" value="CEREVISIN-RELATED"/>
    <property type="match status" value="1"/>
</dbReference>
<evidence type="ECO:0000256" key="3">
    <source>
        <dbReference type="ARBA" id="ARBA00022801"/>
    </source>
</evidence>
<evidence type="ECO:0000313" key="7">
    <source>
        <dbReference type="EMBL" id="MEY9471692.1"/>
    </source>
</evidence>
<evidence type="ECO:0000256" key="4">
    <source>
        <dbReference type="ARBA" id="ARBA00022825"/>
    </source>
</evidence>
<dbReference type="SUPFAM" id="SSF52743">
    <property type="entry name" value="Subtilisin-like"/>
    <property type="match status" value="1"/>
</dbReference>
<reference evidence="7 8" key="1">
    <citation type="submission" date="2024-07" db="EMBL/GenBank/DDBJ databases">
        <title>Genomic Encyclopedia of Type Strains, Phase V (KMG-V): Genome sequencing to study the core and pangenomes of soil and plant-associated prokaryotes.</title>
        <authorList>
            <person name="Whitman W."/>
        </authorList>
    </citation>
    <scope>NUCLEOTIDE SEQUENCE [LARGE SCALE GENOMIC DNA]</scope>
    <source>
        <strain evidence="7 8">USDA 222</strain>
    </source>
</reference>
<dbReference type="CDD" id="cd04847">
    <property type="entry name" value="Peptidases_S8_Subtilisin_like_2"/>
    <property type="match status" value="1"/>
</dbReference>
<keyword evidence="4 5" id="KW-0720">Serine protease</keyword>
<keyword evidence="3 5" id="KW-0378">Hydrolase</keyword>
<dbReference type="Pfam" id="PF00082">
    <property type="entry name" value="Peptidase_S8"/>
    <property type="match status" value="1"/>
</dbReference>
<dbReference type="InterPro" id="IPR036852">
    <property type="entry name" value="Peptidase_S8/S53_dom_sf"/>
</dbReference>
<dbReference type="Proteomes" id="UP001565474">
    <property type="component" value="Unassembled WGS sequence"/>
</dbReference>
<protein>
    <submittedName>
        <fullName evidence="7">Subtilisin family serine protease</fullName>
    </submittedName>
</protein>
<gene>
    <name evidence="7" type="ORF">ABH992_004091</name>
</gene>